<dbReference type="Proteomes" id="UP000887013">
    <property type="component" value="Unassembled WGS sequence"/>
</dbReference>
<sequence length="293" mass="33705">MPSIKAIRFVCNGNPIGLHTLIMDLDPELYGTSYIPLQSVKHFLTEIVPQLGWGKSEENEVVLDVGCGPGGTTVYLVLPLFPKLQKIIAVDVLPRVIESAKEKNFHQKIEYKVANIEEWSTVEQWKDQITKLVSIHCLHWLKDQRKGFENIFQLLKNGGEAALCFSLTTSYHAAILEVQKIPKWSRFFKAVDNLVPESHHKKYNHLYYKEMLEGIGFEILYCKEEVKTDIISSDVKYRDFFSSVCGVIPHIPGNQREEFKDDFIKELLRQNGRDNNGLPYLKSNVIELVLRKN</sequence>
<keyword evidence="2" id="KW-0808">Transferase</keyword>
<proteinExistence type="predicted"/>
<organism evidence="3 4">
    <name type="scientific">Nephila pilipes</name>
    <name type="common">Giant wood spider</name>
    <name type="synonym">Nephila maculata</name>
    <dbReference type="NCBI Taxonomy" id="299642"/>
    <lineage>
        <taxon>Eukaryota</taxon>
        <taxon>Metazoa</taxon>
        <taxon>Ecdysozoa</taxon>
        <taxon>Arthropoda</taxon>
        <taxon>Chelicerata</taxon>
        <taxon>Arachnida</taxon>
        <taxon>Araneae</taxon>
        <taxon>Araneomorphae</taxon>
        <taxon>Entelegynae</taxon>
        <taxon>Araneoidea</taxon>
        <taxon>Nephilidae</taxon>
        <taxon>Nephila</taxon>
    </lineage>
</organism>
<evidence type="ECO:0000313" key="4">
    <source>
        <dbReference type="Proteomes" id="UP000887013"/>
    </source>
</evidence>
<dbReference type="AlphaFoldDB" id="A0A8X6R3V1"/>
<evidence type="ECO:0000256" key="2">
    <source>
        <dbReference type="ARBA" id="ARBA00022679"/>
    </source>
</evidence>
<accession>A0A8X6R3V1</accession>
<dbReference type="EMBL" id="BMAW01039463">
    <property type="protein sequence ID" value="GFU55942.1"/>
    <property type="molecule type" value="Genomic_DNA"/>
</dbReference>
<dbReference type="Gene3D" id="3.40.50.150">
    <property type="entry name" value="Vaccinia Virus protein VP39"/>
    <property type="match status" value="1"/>
</dbReference>
<dbReference type="GO" id="GO:0032259">
    <property type="term" value="P:methylation"/>
    <property type="evidence" value="ECO:0007669"/>
    <property type="project" value="UniProtKB-KW"/>
</dbReference>
<dbReference type="CDD" id="cd02440">
    <property type="entry name" value="AdoMet_MTases"/>
    <property type="match status" value="1"/>
</dbReference>
<evidence type="ECO:0000256" key="1">
    <source>
        <dbReference type="ARBA" id="ARBA00022603"/>
    </source>
</evidence>
<keyword evidence="1" id="KW-0489">Methyltransferase</keyword>
<evidence type="ECO:0000313" key="3">
    <source>
        <dbReference type="EMBL" id="GFU55942.1"/>
    </source>
</evidence>
<protein>
    <submittedName>
        <fullName evidence="3">Juvenile hormone acid O-methyltransferase</fullName>
    </submittedName>
</protein>
<dbReference type="Pfam" id="PF13489">
    <property type="entry name" value="Methyltransf_23"/>
    <property type="match status" value="1"/>
</dbReference>
<keyword evidence="4" id="KW-1185">Reference proteome</keyword>
<dbReference type="InterPro" id="IPR029063">
    <property type="entry name" value="SAM-dependent_MTases_sf"/>
</dbReference>
<gene>
    <name evidence="3" type="primary">jhamt_7</name>
    <name evidence="3" type="ORF">NPIL_271681</name>
</gene>
<dbReference type="OrthoDB" id="6431575at2759"/>
<dbReference type="SUPFAM" id="SSF53335">
    <property type="entry name" value="S-adenosyl-L-methionine-dependent methyltransferases"/>
    <property type="match status" value="1"/>
</dbReference>
<reference evidence="3" key="1">
    <citation type="submission" date="2020-08" db="EMBL/GenBank/DDBJ databases">
        <title>Multicomponent nature underlies the extraordinary mechanical properties of spider dragline silk.</title>
        <authorList>
            <person name="Kono N."/>
            <person name="Nakamura H."/>
            <person name="Mori M."/>
            <person name="Yoshida Y."/>
            <person name="Ohtoshi R."/>
            <person name="Malay A.D."/>
            <person name="Moran D.A.P."/>
            <person name="Tomita M."/>
            <person name="Numata K."/>
            <person name="Arakawa K."/>
        </authorList>
    </citation>
    <scope>NUCLEOTIDE SEQUENCE</scope>
</reference>
<dbReference type="InterPro" id="IPR051052">
    <property type="entry name" value="Diverse_substrate_MTase"/>
</dbReference>
<dbReference type="GO" id="GO:0008168">
    <property type="term" value="F:methyltransferase activity"/>
    <property type="evidence" value="ECO:0007669"/>
    <property type="project" value="UniProtKB-KW"/>
</dbReference>
<dbReference type="PANTHER" id="PTHR44942:SF4">
    <property type="entry name" value="METHYLTRANSFERASE TYPE 11 DOMAIN-CONTAINING PROTEIN"/>
    <property type="match status" value="1"/>
</dbReference>
<name>A0A8X6R3V1_NEPPI</name>
<dbReference type="PANTHER" id="PTHR44942">
    <property type="entry name" value="METHYLTRANSF_11 DOMAIN-CONTAINING PROTEIN"/>
    <property type="match status" value="1"/>
</dbReference>
<comment type="caution">
    <text evidence="3">The sequence shown here is derived from an EMBL/GenBank/DDBJ whole genome shotgun (WGS) entry which is preliminary data.</text>
</comment>